<evidence type="ECO:0000313" key="3">
    <source>
        <dbReference type="Proteomes" id="UP000714275"/>
    </source>
</evidence>
<comment type="caution">
    <text evidence="2">The sequence shown here is derived from an EMBL/GenBank/DDBJ whole genome shotgun (WGS) entry which is preliminary data.</text>
</comment>
<protein>
    <submittedName>
        <fullName evidence="2">Uncharacterized protein</fullName>
    </submittedName>
</protein>
<dbReference type="Proteomes" id="UP000714275">
    <property type="component" value="Unassembled WGS sequence"/>
</dbReference>
<gene>
    <name evidence="2" type="ORF">EV702DRAFT_1044036</name>
</gene>
<feature type="transmembrane region" description="Helical" evidence="1">
    <location>
        <begin position="117"/>
        <end position="134"/>
    </location>
</feature>
<keyword evidence="1" id="KW-1133">Transmembrane helix</keyword>
<dbReference type="EMBL" id="JABBWD010000013">
    <property type="protein sequence ID" value="KAG1779078.1"/>
    <property type="molecule type" value="Genomic_DNA"/>
</dbReference>
<keyword evidence="3" id="KW-1185">Reference proteome</keyword>
<evidence type="ECO:0000256" key="1">
    <source>
        <dbReference type="SAM" id="Phobius"/>
    </source>
</evidence>
<dbReference type="AlphaFoldDB" id="A0A9P6ZYI3"/>
<sequence length="201" mass="22898">MTRMPSDYSREFTELEIVVLRLNVYDYLTMVESPMSLFCSMDDRRWGMINTYTWSVVISHFVILEILMNFGFASADHVCAFSILLAASEADFPRDINTYVLLDIGGIFVTRRGHKRSIVVLFVISTLYVVLDIVSKMHVNRVLFTIQSHSELQKSVSQESIARDPHPAQHILLCLWIVQGMVSASSLLKIYVDGTSQGIVW</sequence>
<feature type="transmembrane region" description="Helical" evidence="1">
    <location>
        <begin position="51"/>
        <end position="72"/>
    </location>
</feature>
<organism evidence="2 3">
    <name type="scientific">Suillus placidus</name>
    <dbReference type="NCBI Taxonomy" id="48579"/>
    <lineage>
        <taxon>Eukaryota</taxon>
        <taxon>Fungi</taxon>
        <taxon>Dikarya</taxon>
        <taxon>Basidiomycota</taxon>
        <taxon>Agaricomycotina</taxon>
        <taxon>Agaricomycetes</taxon>
        <taxon>Agaricomycetidae</taxon>
        <taxon>Boletales</taxon>
        <taxon>Suillineae</taxon>
        <taxon>Suillaceae</taxon>
        <taxon>Suillus</taxon>
    </lineage>
</organism>
<proteinExistence type="predicted"/>
<keyword evidence="1" id="KW-0472">Membrane</keyword>
<accession>A0A9P6ZYI3</accession>
<reference evidence="2" key="1">
    <citation type="journal article" date="2020" name="New Phytol.">
        <title>Comparative genomics reveals dynamic genome evolution in host specialist ectomycorrhizal fungi.</title>
        <authorList>
            <person name="Lofgren L.A."/>
            <person name="Nguyen N.H."/>
            <person name="Vilgalys R."/>
            <person name="Ruytinx J."/>
            <person name="Liao H.L."/>
            <person name="Branco S."/>
            <person name="Kuo A."/>
            <person name="LaButti K."/>
            <person name="Lipzen A."/>
            <person name="Andreopoulos W."/>
            <person name="Pangilinan J."/>
            <person name="Riley R."/>
            <person name="Hundley H."/>
            <person name="Na H."/>
            <person name="Barry K."/>
            <person name="Grigoriev I.V."/>
            <person name="Stajich J.E."/>
            <person name="Kennedy P.G."/>
        </authorList>
    </citation>
    <scope>NUCLEOTIDE SEQUENCE</scope>
    <source>
        <strain evidence="2">DOB743</strain>
    </source>
</reference>
<evidence type="ECO:0000313" key="2">
    <source>
        <dbReference type="EMBL" id="KAG1779078.1"/>
    </source>
</evidence>
<keyword evidence="1" id="KW-0812">Transmembrane</keyword>
<name>A0A9P6ZYI3_9AGAM</name>